<dbReference type="AlphaFoldDB" id="A0A9P5ZHE8"/>
<gene>
    <name evidence="1" type="ORF">BDN71DRAFT_1436366</name>
</gene>
<organism evidence="1 2">
    <name type="scientific">Pleurotus eryngii</name>
    <name type="common">Boletus of the steppes</name>
    <dbReference type="NCBI Taxonomy" id="5323"/>
    <lineage>
        <taxon>Eukaryota</taxon>
        <taxon>Fungi</taxon>
        <taxon>Dikarya</taxon>
        <taxon>Basidiomycota</taxon>
        <taxon>Agaricomycotina</taxon>
        <taxon>Agaricomycetes</taxon>
        <taxon>Agaricomycetidae</taxon>
        <taxon>Agaricales</taxon>
        <taxon>Pleurotineae</taxon>
        <taxon>Pleurotaceae</taxon>
        <taxon>Pleurotus</taxon>
    </lineage>
</organism>
<reference evidence="1" key="1">
    <citation type="submission" date="2020-11" db="EMBL/GenBank/DDBJ databases">
        <authorList>
            <consortium name="DOE Joint Genome Institute"/>
            <person name="Ahrendt S."/>
            <person name="Riley R."/>
            <person name="Andreopoulos W."/>
            <person name="Labutti K."/>
            <person name="Pangilinan J."/>
            <person name="Ruiz-Duenas F.J."/>
            <person name="Barrasa J.M."/>
            <person name="Sanchez-Garcia M."/>
            <person name="Camarero S."/>
            <person name="Miyauchi S."/>
            <person name="Serrano A."/>
            <person name="Linde D."/>
            <person name="Babiker R."/>
            <person name="Drula E."/>
            <person name="Ayuso-Fernandez I."/>
            <person name="Pacheco R."/>
            <person name="Padilla G."/>
            <person name="Ferreira P."/>
            <person name="Barriuso J."/>
            <person name="Kellner H."/>
            <person name="Castanera R."/>
            <person name="Alfaro M."/>
            <person name="Ramirez L."/>
            <person name="Pisabarro A.G."/>
            <person name="Kuo A."/>
            <person name="Tritt A."/>
            <person name="Lipzen A."/>
            <person name="He G."/>
            <person name="Yan M."/>
            <person name="Ng V."/>
            <person name="Cullen D."/>
            <person name="Martin F."/>
            <person name="Rosso M.-N."/>
            <person name="Henrissat B."/>
            <person name="Hibbett D."/>
            <person name="Martinez A.T."/>
            <person name="Grigoriev I.V."/>
        </authorList>
    </citation>
    <scope>NUCLEOTIDE SEQUENCE</scope>
    <source>
        <strain evidence="1">ATCC 90797</strain>
    </source>
</reference>
<keyword evidence="2" id="KW-1185">Reference proteome</keyword>
<proteinExistence type="predicted"/>
<evidence type="ECO:0000313" key="2">
    <source>
        <dbReference type="Proteomes" id="UP000807025"/>
    </source>
</evidence>
<sequence length="163" mass="17925">MNNTTNDCEKSIPTTLQGFGAGEDAYATELGQLAGQLKAAKASSDRTLSCLIKQDEAALLAHQATELQSLKEKLECLEGGSSHHFDDMEATINELWSTNLHLQNSYHSLLKMHTTTHIKHQSLTQINQGMQSDCDRLRANCNELEATCSVLENFCNGLALETE</sequence>
<dbReference type="Proteomes" id="UP000807025">
    <property type="component" value="Unassembled WGS sequence"/>
</dbReference>
<dbReference type="EMBL" id="MU154731">
    <property type="protein sequence ID" value="KAF9488118.1"/>
    <property type="molecule type" value="Genomic_DNA"/>
</dbReference>
<accession>A0A9P5ZHE8</accession>
<protein>
    <submittedName>
        <fullName evidence="1">Uncharacterized protein</fullName>
    </submittedName>
</protein>
<comment type="caution">
    <text evidence="1">The sequence shown here is derived from an EMBL/GenBank/DDBJ whole genome shotgun (WGS) entry which is preliminary data.</text>
</comment>
<name>A0A9P5ZHE8_PLEER</name>
<dbReference type="OrthoDB" id="6105938at2759"/>
<evidence type="ECO:0000313" key="1">
    <source>
        <dbReference type="EMBL" id="KAF9488118.1"/>
    </source>
</evidence>